<organism evidence="1 2">
    <name type="scientific">Breznakia pachnodae</name>
    <dbReference type="NCBI Taxonomy" id="265178"/>
    <lineage>
        <taxon>Bacteria</taxon>
        <taxon>Bacillati</taxon>
        <taxon>Bacillota</taxon>
        <taxon>Erysipelotrichia</taxon>
        <taxon>Erysipelotrichales</taxon>
        <taxon>Erysipelotrichaceae</taxon>
        <taxon>Breznakia</taxon>
    </lineage>
</organism>
<sequence>MKITKIHLDDMYRCYCASSIEVNDELNLLLASEEVDGPCYAYSGERFEKRESVWDHGGGTMSIIPIPNKKNEFLAVQDFYLKVSPSKAKIVWGKYGENGWEIKDVLYLPYLHRFDIYDVNGVNYFIAATIATVKENKEDWRSPGKIYIGKMNDNLEDGIELTVLKDGLFRNHGYFSRIENGQYIGYFGSDQGILKVTPPQKEDGEWKSETIMEGTISEIAIMDIDGDGEDEIMTIEPFHGNQIYIYKKDGNEYKRVYEYRNEIDFAHTLVATTLRGVPTFLAGVRRNDCELFYVQYIDGKFETTVIERGCGPANLAVVNQKDQDLIIAANHTLNEAAVYIVKD</sequence>
<reference evidence="1 2" key="1">
    <citation type="submission" date="2023-07" db="EMBL/GenBank/DDBJ databases">
        <title>Genomic Encyclopedia of Type Strains, Phase IV (KMG-IV): sequencing the most valuable type-strain genomes for metagenomic binning, comparative biology and taxonomic classification.</title>
        <authorList>
            <person name="Goeker M."/>
        </authorList>
    </citation>
    <scope>NUCLEOTIDE SEQUENCE [LARGE SCALE GENOMIC DNA]</scope>
    <source>
        <strain evidence="1 2">DSM 16784</strain>
    </source>
</reference>
<keyword evidence="2" id="KW-1185">Reference proteome</keyword>
<protein>
    <recommendedName>
        <fullName evidence="3">VCBS repeat-containing protein</fullName>
    </recommendedName>
</protein>
<name>A0ABU0E1I5_9FIRM</name>
<dbReference type="Proteomes" id="UP001230220">
    <property type="component" value="Unassembled WGS sequence"/>
</dbReference>
<dbReference type="EMBL" id="JAUSUR010000002">
    <property type="protein sequence ID" value="MDQ0360671.1"/>
    <property type="molecule type" value="Genomic_DNA"/>
</dbReference>
<proteinExistence type="predicted"/>
<evidence type="ECO:0008006" key="3">
    <source>
        <dbReference type="Google" id="ProtNLM"/>
    </source>
</evidence>
<evidence type="ECO:0000313" key="1">
    <source>
        <dbReference type="EMBL" id="MDQ0360671.1"/>
    </source>
</evidence>
<dbReference type="SUPFAM" id="SSF69318">
    <property type="entry name" value="Integrin alpha N-terminal domain"/>
    <property type="match status" value="1"/>
</dbReference>
<evidence type="ECO:0000313" key="2">
    <source>
        <dbReference type="Proteomes" id="UP001230220"/>
    </source>
</evidence>
<comment type="caution">
    <text evidence="1">The sequence shown here is derived from an EMBL/GenBank/DDBJ whole genome shotgun (WGS) entry which is preliminary data.</text>
</comment>
<dbReference type="RefSeq" id="WP_307406755.1">
    <property type="nucleotide sequence ID" value="NZ_JAUSUR010000002.1"/>
</dbReference>
<gene>
    <name evidence="1" type="ORF">J2S15_001416</name>
</gene>
<dbReference type="InterPro" id="IPR028994">
    <property type="entry name" value="Integrin_alpha_N"/>
</dbReference>
<accession>A0ABU0E1I5</accession>